<comment type="caution">
    <text evidence="2">The sequence shown here is derived from an EMBL/GenBank/DDBJ whole genome shotgun (WGS) entry which is preliminary data.</text>
</comment>
<feature type="region of interest" description="Disordered" evidence="1">
    <location>
        <begin position="1"/>
        <end position="62"/>
    </location>
</feature>
<evidence type="ECO:0000313" key="3">
    <source>
        <dbReference type="Proteomes" id="UP000827986"/>
    </source>
</evidence>
<sequence>MGVNPHPRQGLRSSIPTAPLYSRAARRIQPHAPSRTPRSMLGTPRESCRELTQGTAGRFTIRGRRGLGWREGLFPPPPPHTHTPSLFYLRMRAWVRKQPVLASREKQTLQGFQGAG</sequence>
<dbReference type="AlphaFoldDB" id="A0A9D4AYX7"/>
<proteinExistence type="predicted"/>
<gene>
    <name evidence="2" type="ORF">KIL84_021373</name>
</gene>
<protein>
    <submittedName>
        <fullName evidence="2">Uncharacterized protein</fullName>
    </submittedName>
</protein>
<dbReference type="Proteomes" id="UP000827986">
    <property type="component" value="Unassembled WGS sequence"/>
</dbReference>
<organism evidence="2 3">
    <name type="scientific">Mauremys mutica</name>
    <name type="common">yellowpond turtle</name>
    <dbReference type="NCBI Taxonomy" id="74926"/>
    <lineage>
        <taxon>Eukaryota</taxon>
        <taxon>Metazoa</taxon>
        <taxon>Chordata</taxon>
        <taxon>Craniata</taxon>
        <taxon>Vertebrata</taxon>
        <taxon>Euteleostomi</taxon>
        <taxon>Archelosauria</taxon>
        <taxon>Testudinata</taxon>
        <taxon>Testudines</taxon>
        <taxon>Cryptodira</taxon>
        <taxon>Durocryptodira</taxon>
        <taxon>Testudinoidea</taxon>
        <taxon>Geoemydidae</taxon>
        <taxon>Geoemydinae</taxon>
        <taxon>Mauremys</taxon>
    </lineage>
</organism>
<reference evidence="2" key="1">
    <citation type="submission" date="2021-09" db="EMBL/GenBank/DDBJ databases">
        <title>The genome of Mauremys mutica provides insights into the evolution of semi-aquatic lifestyle.</title>
        <authorList>
            <person name="Gong S."/>
            <person name="Gao Y."/>
        </authorList>
    </citation>
    <scope>NUCLEOTIDE SEQUENCE</scope>
    <source>
        <strain evidence="2">MM-2020</strain>
        <tissue evidence="2">Muscle</tissue>
    </source>
</reference>
<name>A0A9D4AYX7_9SAUR</name>
<dbReference type="EMBL" id="JAHDVG010000478">
    <property type="protein sequence ID" value="KAH1174959.1"/>
    <property type="molecule type" value="Genomic_DNA"/>
</dbReference>
<evidence type="ECO:0000313" key="2">
    <source>
        <dbReference type="EMBL" id="KAH1174959.1"/>
    </source>
</evidence>
<keyword evidence="3" id="KW-1185">Reference proteome</keyword>
<accession>A0A9D4AYX7</accession>
<evidence type="ECO:0000256" key="1">
    <source>
        <dbReference type="SAM" id="MobiDB-lite"/>
    </source>
</evidence>